<comment type="caution">
    <text evidence="3">The sequence shown here is derived from an EMBL/GenBank/DDBJ whole genome shotgun (WGS) entry which is preliminary data.</text>
</comment>
<proteinExistence type="predicted"/>
<accession>A0A371EFM2</accession>
<dbReference type="EMBL" id="QJKJ01014194">
    <property type="protein sequence ID" value="RDX64848.1"/>
    <property type="molecule type" value="Genomic_DNA"/>
</dbReference>
<gene>
    <name evidence="3" type="ORF">CR513_56545</name>
</gene>
<feature type="non-terminal residue" evidence="3">
    <location>
        <position position="1"/>
    </location>
</feature>
<feature type="compositionally biased region" description="Polar residues" evidence="1">
    <location>
        <begin position="141"/>
        <end position="152"/>
    </location>
</feature>
<dbReference type="InterPro" id="IPR007321">
    <property type="entry name" value="Transposase_28"/>
</dbReference>
<dbReference type="Proteomes" id="UP000257109">
    <property type="component" value="Unassembled WGS sequence"/>
</dbReference>
<sequence length="326" mass="36009">MGPAGSILTDSWRSADTQPFKLSRQDISLISGGRIDDVTSIFAFVSSPCLLSRLFSNASSFLLTFALQLFAKTDSFSDRFDDFIGFPQYSPLRWNPQVTFSPFSFSPLTSWPPNLVFSLILILASSSFPRGGEVSRDLPGTPNQEAQPSSSAAPVDGASSRDDDSSLSSDSCESYPFRVTFHDDRSDNLANGAYSWVDPEVLKVSSILTKSSSLLGMASAICRPQTWSVTVTACRSREAVCMSFAEVSKPFFYLYDTLHSKLGIQLPFTHFERSVLQALNVAPTQLHPNSWAFVRAFELLCEDLGKAPTLGVFFWFFTPRKMDRVG</sequence>
<reference evidence="3" key="1">
    <citation type="submission" date="2018-05" db="EMBL/GenBank/DDBJ databases">
        <title>Draft genome of Mucuna pruriens seed.</title>
        <authorList>
            <person name="Nnadi N.E."/>
            <person name="Vos R."/>
            <person name="Hasami M.H."/>
            <person name="Devisetty U.K."/>
            <person name="Aguiy J.C."/>
        </authorList>
    </citation>
    <scope>NUCLEOTIDE SEQUENCE [LARGE SCALE GENOMIC DNA]</scope>
    <source>
        <strain evidence="3">JCA_2017</strain>
    </source>
</reference>
<dbReference type="AlphaFoldDB" id="A0A371EFM2"/>
<feature type="region of interest" description="Disordered" evidence="1">
    <location>
        <begin position="133"/>
        <end position="171"/>
    </location>
</feature>
<dbReference type="PANTHER" id="PTHR31099">
    <property type="entry name" value="OS06G0165300 PROTEIN"/>
    <property type="match status" value="1"/>
</dbReference>
<evidence type="ECO:0000313" key="3">
    <source>
        <dbReference type="EMBL" id="RDX64848.1"/>
    </source>
</evidence>
<name>A0A371EFM2_MUCPR</name>
<evidence type="ECO:0000259" key="2">
    <source>
        <dbReference type="Pfam" id="PF04195"/>
    </source>
</evidence>
<feature type="domain" description="Transposase (putative) gypsy type" evidence="2">
    <location>
        <begin position="262"/>
        <end position="318"/>
    </location>
</feature>
<organism evidence="3 4">
    <name type="scientific">Mucuna pruriens</name>
    <name type="common">Velvet bean</name>
    <name type="synonym">Dolichos pruriens</name>
    <dbReference type="NCBI Taxonomy" id="157652"/>
    <lineage>
        <taxon>Eukaryota</taxon>
        <taxon>Viridiplantae</taxon>
        <taxon>Streptophyta</taxon>
        <taxon>Embryophyta</taxon>
        <taxon>Tracheophyta</taxon>
        <taxon>Spermatophyta</taxon>
        <taxon>Magnoliopsida</taxon>
        <taxon>eudicotyledons</taxon>
        <taxon>Gunneridae</taxon>
        <taxon>Pentapetalae</taxon>
        <taxon>rosids</taxon>
        <taxon>fabids</taxon>
        <taxon>Fabales</taxon>
        <taxon>Fabaceae</taxon>
        <taxon>Papilionoideae</taxon>
        <taxon>50 kb inversion clade</taxon>
        <taxon>NPAAA clade</taxon>
        <taxon>indigoferoid/millettioid clade</taxon>
        <taxon>Phaseoleae</taxon>
        <taxon>Mucuna</taxon>
    </lineage>
</organism>
<dbReference type="PANTHER" id="PTHR31099:SF28">
    <property type="entry name" value="F5J5.12"/>
    <property type="match status" value="1"/>
</dbReference>
<dbReference type="Pfam" id="PF04195">
    <property type="entry name" value="Transposase_28"/>
    <property type="match status" value="1"/>
</dbReference>
<evidence type="ECO:0000313" key="4">
    <source>
        <dbReference type="Proteomes" id="UP000257109"/>
    </source>
</evidence>
<keyword evidence="4" id="KW-1185">Reference proteome</keyword>
<evidence type="ECO:0000256" key="1">
    <source>
        <dbReference type="SAM" id="MobiDB-lite"/>
    </source>
</evidence>
<protein>
    <recommendedName>
        <fullName evidence="2">Transposase (putative) gypsy type domain-containing protein</fullName>
    </recommendedName>
</protein>